<dbReference type="Proteomes" id="UP000606463">
    <property type="component" value="Unassembled WGS sequence"/>
</dbReference>
<dbReference type="InterPro" id="IPR015955">
    <property type="entry name" value="Lactate_DH/Glyco_Ohase_4_C"/>
</dbReference>
<gene>
    <name evidence="10" type="ORF">EYH37_03905</name>
</gene>
<evidence type="ECO:0000256" key="5">
    <source>
        <dbReference type="PIRSR" id="PIRSR000102-2"/>
    </source>
</evidence>
<dbReference type="GO" id="GO:0006089">
    <property type="term" value="P:lactate metabolic process"/>
    <property type="evidence" value="ECO:0007669"/>
    <property type="project" value="TreeGrafter"/>
</dbReference>
<dbReference type="Gene3D" id="3.40.50.720">
    <property type="entry name" value="NAD(P)-binding Rossmann-like Domain"/>
    <property type="match status" value="1"/>
</dbReference>
<proteinExistence type="inferred from homology"/>
<dbReference type="Pfam" id="PF00056">
    <property type="entry name" value="Ldh_1_N"/>
    <property type="match status" value="1"/>
</dbReference>
<evidence type="ECO:0000256" key="1">
    <source>
        <dbReference type="ARBA" id="ARBA00022532"/>
    </source>
</evidence>
<dbReference type="Gene3D" id="3.90.110.10">
    <property type="entry name" value="Lactate dehydrogenase/glycoside hydrolase, family 4, C-terminal"/>
    <property type="match status" value="1"/>
</dbReference>
<keyword evidence="2 7" id="KW-0560">Oxidoreductase</keyword>
<evidence type="ECO:0000256" key="6">
    <source>
        <dbReference type="PIRSR" id="PIRSR000102-3"/>
    </source>
</evidence>
<dbReference type="InterPro" id="IPR036291">
    <property type="entry name" value="NAD(P)-bd_dom_sf"/>
</dbReference>
<dbReference type="GO" id="GO:0006099">
    <property type="term" value="P:tricarboxylic acid cycle"/>
    <property type="evidence" value="ECO:0007669"/>
    <property type="project" value="UniProtKB-KW"/>
</dbReference>
<name>A0A9D0YP09_AQUAO</name>
<dbReference type="PIRSF" id="PIRSF000102">
    <property type="entry name" value="Lac_mal_DH"/>
    <property type="match status" value="1"/>
</dbReference>
<protein>
    <submittedName>
        <fullName evidence="10">Malate dehydrogenase</fullName>
    </submittedName>
</protein>
<sequence>MLKKPKISVIGSGKVGENVAYYAAIKGLGDIYLFGRAKEGIHKAKGIAYDINEMVYLLGHDIRVEGVSYNEEGWKKLEGSDIVVITAGVPRKPGMSREDLLKVNLDLIKYFSYQIKLYAPNAVVLVVSNPVDVLTYMTLEFTEFPKERVMGMAGVLDTARMKEVLYKKAERELNKVSIKDIKALVLGTHGDTMVPVLSKTFIGNTNIRFLFGKRDIEEIVENTKKGGGIIVSYMGTSAYSAPAASVVVMLESIVKDLHRILPASVYVGGEVGDWFGFEDVCVGLPVMLGRKGIEDYELVTLNAKELRELQKSANHVKKMIELAKKLI</sequence>
<evidence type="ECO:0000256" key="7">
    <source>
        <dbReference type="RuleBase" id="RU003369"/>
    </source>
</evidence>
<dbReference type="InterPro" id="IPR022383">
    <property type="entry name" value="Lactate/malate_DH_C"/>
</dbReference>
<dbReference type="Pfam" id="PF02866">
    <property type="entry name" value="Ldh_1_C"/>
    <property type="match status" value="1"/>
</dbReference>
<feature type="binding site" evidence="6">
    <location>
        <position position="104"/>
    </location>
    <ligand>
        <name>NAD(+)</name>
        <dbReference type="ChEBI" id="CHEBI:57540"/>
    </ligand>
</feature>
<feature type="binding site" evidence="5">
    <location>
        <position position="91"/>
    </location>
    <ligand>
        <name>substrate</name>
    </ligand>
</feature>
<comment type="similarity">
    <text evidence="7">Belongs to the LDH/MDH superfamily.</text>
</comment>
<reference evidence="10" key="1">
    <citation type="journal article" date="2020" name="ISME J.">
        <title>Gammaproteobacteria mediating utilization of methyl-, sulfur- and petroleum organic compounds in deep ocean hydrothermal plumes.</title>
        <authorList>
            <person name="Zhou Z."/>
            <person name="Liu Y."/>
            <person name="Pan J."/>
            <person name="Cron B.R."/>
            <person name="Toner B.M."/>
            <person name="Anantharaman K."/>
            <person name="Breier J.A."/>
            <person name="Dick G.J."/>
            <person name="Li M."/>
        </authorList>
    </citation>
    <scope>NUCLEOTIDE SEQUENCE</scope>
    <source>
        <strain evidence="10">SZUA-1501</strain>
    </source>
</reference>
<feature type="binding site" evidence="6">
    <location>
        <begin position="127"/>
        <end position="129"/>
    </location>
    <ligand>
        <name>NAD(+)</name>
        <dbReference type="ChEBI" id="CHEBI:57540"/>
    </ligand>
</feature>
<dbReference type="PANTHER" id="PTHR43128">
    <property type="entry name" value="L-2-HYDROXYCARBOXYLATE DEHYDROGENASE (NAD(P)(+))"/>
    <property type="match status" value="1"/>
</dbReference>
<evidence type="ECO:0000259" key="9">
    <source>
        <dbReference type="Pfam" id="PF02866"/>
    </source>
</evidence>
<dbReference type="InterPro" id="IPR001236">
    <property type="entry name" value="Lactate/malate_DH_N"/>
</dbReference>
<dbReference type="PRINTS" id="PR00086">
    <property type="entry name" value="LLDHDRGNASE"/>
</dbReference>
<evidence type="ECO:0000256" key="3">
    <source>
        <dbReference type="ARBA" id="ARBA00023027"/>
    </source>
</evidence>
<dbReference type="AlphaFoldDB" id="A0A9D0YP09"/>
<feature type="binding site" evidence="5">
    <location>
        <position position="97"/>
    </location>
    <ligand>
        <name>substrate</name>
    </ligand>
</feature>
<feature type="domain" description="Lactate/malate dehydrogenase N-terminal" evidence="8">
    <location>
        <begin position="6"/>
        <end position="151"/>
    </location>
</feature>
<keyword evidence="1" id="KW-0816">Tricarboxylic acid cycle</keyword>
<accession>A0A9D0YP09</accession>
<feature type="domain" description="Lactate/malate dehydrogenase C-terminal" evidence="9">
    <location>
        <begin position="156"/>
        <end position="325"/>
    </location>
</feature>
<organism evidence="10 11">
    <name type="scientific">Aquifex aeolicus</name>
    <dbReference type="NCBI Taxonomy" id="63363"/>
    <lineage>
        <taxon>Bacteria</taxon>
        <taxon>Pseudomonadati</taxon>
        <taxon>Aquificota</taxon>
        <taxon>Aquificia</taxon>
        <taxon>Aquificales</taxon>
        <taxon>Aquificaceae</taxon>
        <taxon>Aquifex</taxon>
    </lineage>
</organism>
<dbReference type="EMBL" id="DQVE01000042">
    <property type="protein sequence ID" value="HIP98490.1"/>
    <property type="molecule type" value="Genomic_DNA"/>
</dbReference>
<evidence type="ECO:0000313" key="11">
    <source>
        <dbReference type="Proteomes" id="UP000606463"/>
    </source>
</evidence>
<feature type="binding site" evidence="6">
    <location>
        <begin position="11"/>
        <end position="16"/>
    </location>
    <ligand>
        <name>NAD(+)</name>
        <dbReference type="ChEBI" id="CHEBI:57540"/>
    </ligand>
</feature>
<dbReference type="SUPFAM" id="SSF56327">
    <property type="entry name" value="LDH C-terminal domain-like"/>
    <property type="match status" value="1"/>
</dbReference>
<dbReference type="NCBIfam" id="NF004863">
    <property type="entry name" value="PRK06223.1"/>
    <property type="match status" value="1"/>
</dbReference>
<dbReference type="PANTHER" id="PTHR43128:SF16">
    <property type="entry name" value="L-LACTATE DEHYDROGENASE"/>
    <property type="match status" value="1"/>
</dbReference>
<dbReference type="InterPro" id="IPR001557">
    <property type="entry name" value="L-lactate/malate_DH"/>
</dbReference>
<evidence type="ECO:0000256" key="4">
    <source>
        <dbReference type="PIRSR" id="PIRSR000102-1"/>
    </source>
</evidence>
<evidence type="ECO:0000259" key="8">
    <source>
        <dbReference type="Pfam" id="PF00056"/>
    </source>
</evidence>
<feature type="binding site" evidence="5">
    <location>
        <position position="160"/>
    </location>
    <ligand>
        <name>substrate</name>
    </ligand>
</feature>
<evidence type="ECO:0000256" key="2">
    <source>
        <dbReference type="ARBA" id="ARBA00023002"/>
    </source>
</evidence>
<dbReference type="GO" id="GO:0004459">
    <property type="term" value="F:L-lactate dehydrogenase (NAD+) activity"/>
    <property type="evidence" value="ECO:0007669"/>
    <property type="project" value="TreeGrafter"/>
</dbReference>
<dbReference type="InterPro" id="IPR011275">
    <property type="entry name" value="Malate_DH_type3"/>
</dbReference>
<feature type="active site" description="Proton acceptor" evidence="4">
    <location>
        <position position="189"/>
    </location>
</feature>
<evidence type="ECO:0000313" key="10">
    <source>
        <dbReference type="EMBL" id="HIP98490.1"/>
    </source>
</evidence>
<comment type="caution">
    <text evidence="10">The sequence shown here is derived from an EMBL/GenBank/DDBJ whole genome shotgun (WGS) entry which is preliminary data.</text>
</comment>
<keyword evidence="3 6" id="KW-0520">NAD</keyword>
<dbReference type="CDD" id="cd01339">
    <property type="entry name" value="LDH-like_MDH"/>
    <property type="match status" value="1"/>
</dbReference>
<dbReference type="SUPFAM" id="SSF51735">
    <property type="entry name" value="NAD(P)-binding Rossmann-fold domains"/>
    <property type="match status" value="1"/>
</dbReference>
<feature type="binding site" evidence="5">
    <location>
        <position position="129"/>
    </location>
    <ligand>
        <name>substrate</name>
    </ligand>
</feature>